<dbReference type="STRING" id="3916.A0A1S3V041"/>
<keyword evidence="4" id="KW-1185">Reference proteome</keyword>
<evidence type="ECO:0000259" key="3">
    <source>
        <dbReference type="PROSITE" id="PS50004"/>
    </source>
</evidence>
<organism evidence="4 5">
    <name type="scientific">Vigna radiata var. radiata</name>
    <name type="common">Mung bean</name>
    <name type="synonym">Phaseolus aureus</name>
    <dbReference type="NCBI Taxonomy" id="3916"/>
    <lineage>
        <taxon>Eukaryota</taxon>
        <taxon>Viridiplantae</taxon>
        <taxon>Streptophyta</taxon>
        <taxon>Embryophyta</taxon>
        <taxon>Tracheophyta</taxon>
        <taxon>Spermatophyta</taxon>
        <taxon>Magnoliopsida</taxon>
        <taxon>eudicotyledons</taxon>
        <taxon>Gunneridae</taxon>
        <taxon>Pentapetalae</taxon>
        <taxon>rosids</taxon>
        <taxon>fabids</taxon>
        <taxon>Fabales</taxon>
        <taxon>Fabaceae</taxon>
        <taxon>Papilionoideae</taxon>
        <taxon>50 kb inversion clade</taxon>
        <taxon>NPAAA clade</taxon>
        <taxon>indigoferoid/millettioid clade</taxon>
        <taxon>Phaseoleae</taxon>
        <taxon>Vigna</taxon>
    </lineage>
</organism>
<dbReference type="InterPro" id="IPR044750">
    <property type="entry name" value="C2_SRC2/BAP"/>
</dbReference>
<proteinExistence type="predicted"/>
<gene>
    <name evidence="5" type="primary">LOC106770204</name>
</gene>
<protein>
    <submittedName>
        <fullName evidence="5">Uncharacterized protein LOC106770204</fullName>
    </submittedName>
</protein>
<accession>A0A1S3V041</accession>
<dbReference type="PANTHER" id="PTHR32246:SF76">
    <property type="entry name" value="CALCIUM-DEPENDENT LIPID-BINDING (CALB DOMAIN) FAMILY PROTEIN"/>
    <property type="match status" value="1"/>
</dbReference>
<reference evidence="4" key="1">
    <citation type="journal article" date="2014" name="Nat. Commun.">
        <title>Genome sequence of mungbean and insights into evolution within Vigna species.</title>
        <authorList>
            <person name="Kang Y.J."/>
            <person name="Kim S.K."/>
            <person name="Kim M.Y."/>
            <person name="Lestari P."/>
            <person name="Kim K.H."/>
            <person name="Ha B.K."/>
            <person name="Jun T.H."/>
            <person name="Hwang W.J."/>
            <person name="Lee T."/>
            <person name="Lee J."/>
            <person name="Shim S."/>
            <person name="Yoon M.Y."/>
            <person name="Jang Y.E."/>
            <person name="Han K.S."/>
            <person name="Taeprayoon P."/>
            <person name="Yoon N."/>
            <person name="Somta P."/>
            <person name="Tanya P."/>
            <person name="Kim K.S."/>
            <person name="Gwag J.G."/>
            <person name="Moon J.K."/>
            <person name="Lee Y.H."/>
            <person name="Park B.S."/>
            <person name="Bombarely A."/>
            <person name="Doyle J.J."/>
            <person name="Jackson S.A."/>
            <person name="Schafleitner R."/>
            <person name="Srinives P."/>
            <person name="Varshney R.K."/>
            <person name="Lee S.H."/>
        </authorList>
    </citation>
    <scope>NUCLEOTIDE SEQUENCE [LARGE SCALE GENOMIC DNA]</scope>
    <source>
        <strain evidence="4">cv. VC1973A</strain>
    </source>
</reference>
<feature type="region of interest" description="Disordered" evidence="1">
    <location>
        <begin position="238"/>
        <end position="261"/>
    </location>
</feature>
<feature type="signal peptide" evidence="2">
    <location>
        <begin position="1"/>
        <end position="18"/>
    </location>
</feature>
<dbReference type="InterPro" id="IPR035892">
    <property type="entry name" value="C2_domain_sf"/>
</dbReference>
<name>A0A1S3V041_VIGRR</name>
<feature type="compositionally biased region" description="Basic and acidic residues" evidence="1">
    <location>
        <begin position="165"/>
        <end position="185"/>
    </location>
</feature>
<dbReference type="RefSeq" id="XP_014511514.1">
    <property type="nucleotide sequence ID" value="XM_014656028.2"/>
</dbReference>
<dbReference type="Pfam" id="PF00168">
    <property type="entry name" value="C2"/>
    <property type="match status" value="1"/>
</dbReference>
<dbReference type="GeneID" id="106770204"/>
<evidence type="ECO:0000256" key="2">
    <source>
        <dbReference type="SAM" id="SignalP"/>
    </source>
</evidence>
<reference evidence="5" key="2">
    <citation type="submission" date="2025-08" db="UniProtKB">
        <authorList>
            <consortium name="RefSeq"/>
        </authorList>
    </citation>
    <scope>IDENTIFICATION</scope>
    <source>
        <tissue evidence="5">Leaf</tissue>
    </source>
</reference>
<dbReference type="GO" id="GO:0006952">
    <property type="term" value="P:defense response"/>
    <property type="evidence" value="ECO:0007669"/>
    <property type="project" value="InterPro"/>
</dbReference>
<evidence type="ECO:0000313" key="4">
    <source>
        <dbReference type="Proteomes" id="UP000087766"/>
    </source>
</evidence>
<feature type="chain" id="PRO_5010335653" evidence="2">
    <location>
        <begin position="19"/>
        <end position="449"/>
    </location>
</feature>
<dbReference type="Gene3D" id="2.60.40.150">
    <property type="entry name" value="C2 domain"/>
    <property type="match status" value="1"/>
</dbReference>
<keyword evidence="2" id="KW-0732">Signal</keyword>
<dbReference type="Proteomes" id="UP000087766">
    <property type="component" value="Chromosome 8"/>
</dbReference>
<dbReference type="SMART" id="SM00239">
    <property type="entry name" value="C2"/>
    <property type="match status" value="1"/>
</dbReference>
<evidence type="ECO:0000313" key="5">
    <source>
        <dbReference type="RefSeq" id="XP_014511514.1"/>
    </source>
</evidence>
<dbReference type="PROSITE" id="PS50004">
    <property type="entry name" value="C2"/>
    <property type="match status" value="1"/>
</dbReference>
<dbReference type="SUPFAM" id="SSF49562">
    <property type="entry name" value="C2 domain (Calcium/lipid-binding domain, CaLB)"/>
    <property type="match status" value="1"/>
</dbReference>
<dbReference type="OrthoDB" id="1909968at2759"/>
<feature type="region of interest" description="Disordered" evidence="1">
    <location>
        <begin position="163"/>
        <end position="226"/>
    </location>
</feature>
<sequence length="449" mass="49648">MSNILACFQLLELNVISAQDLAPAGRSMRTYAVAWIDPDRKLSTRVDSHGGTNPTWNDKFVFRIDEDFLYDEKSVITIDIYALHWFRDIHVGTAHVLSSDILPPPSQPQPQRNTYTPTGMRFMGLQVQRPSGRPKGILNIGAARIDSSMRSMPLYMQNSPIVRYSQDDHDQPKRQAKPELRRSKSDSSSMLGSEMVVPEPQAKTKRGRASSQVLASEISSKKSKKKASSILSATFMKGTPKDGKLGRKKTKARGHDSPKNFNAMVNVDYPVKSTPKRQFQNSPFPAKSYNNNNNYVGSVRATPLHAFANADTTMEYGTPYRSNLGCRPFMTDSELGPSASEVAEVVARLPMEEGENSTEGGWSFDDGAEGLQPKVERWQTESNVTGASRKGKHSRRHADGSNGLFSCFSVICGVECSIVCGGGGGGKKHRRRRVQAVDNESFLSEEEAY</sequence>
<feature type="domain" description="C2" evidence="3">
    <location>
        <begin position="1"/>
        <end position="111"/>
    </location>
</feature>
<dbReference type="CDD" id="cd04051">
    <property type="entry name" value="C2_SRC2_like"/>
    <property type="match status" value="1"/>
</dbReference>
<dbReference type="AlphaFoldDB" id="A0A1S3V041"/>
<dbReference type="KEGG" id="vra:106770204"/>
<dbReference type="PANTHER" id="PTHR32246">
    <property type="entry name" value="INGRESSION PROTEIN FIC1"/>
    <property type="match status" value="1"/>
</dbReference>
<evidence type="ECO:0000256" key="1">
    <source>
        <dbReference type="SAM" id="MobiDB-lite"/>
    </source>
</evidence>
<dbReference type="InterPro" id="IPR000008">
    <property type="entry name" value="C2_dom"/>
</dbReference>